<dbReference type="Proteomes" id="UP001597299">
    <property type="component" value="Unassembled WGS sequence"/>
</dbReference>
<dbReference type="InterPro" id="IPR003646">
    <property type="entry name" value="SH3-like_bac-type"/>
</dbReference>
<evidence type="ECO:0000313" key="4">
    <source>
        <dbReference type="Proteomes" id="UP001597299"/>
    </source>
</evidence>
<dbReference type="SMART" id="SM00287">
    <property type="entry name" value="SH3b"/>
    <property type="match status" value="1"/>
</dbReference>
<proteinExistence type="predicted"/>
<dbReference type="Pfam" id="PF08239">
    <property type="entry name" value="SH3_3"/>
    <property type="match status" value="1"/>
</dbReference>
<organism evidence="3 4">
    <name type="scientific">Ancylobacter oerskovii</name>
    <dbReference type="NCBI Taxonomy" id="459519"/>
    <lineage>
        <taxon>Bacteria</taxon>
        <taxon>Pseudomonadati</taxon>
        <taxon>Pseudomonadota</taxon>
        <taxon>Alphaproteobacteria</taxon>
        <taxon>Hyphomicrobiales</taxon>
        <taxon>Xanthobacteraceae</taxon>
        <taxon>Ancylobacter</taxon>
    </lineage>
</organism>
<feature type="domain" description="SH3b" evidence="2">
    <location>
        <begin position="94"/>
        <end position="155"/>
    </location>
</feature>
<dbReference type="EMBL" id="JBHUHD010000001">
    <property type="protein sequence ID" value="MFD2140247.1"/>
    <property type="molecule type" value="Genomic_DNA"/>
</dbReference>
<protein>
    <submittedName>
        <fullName evidence="3">SH3 domain-containing protein</fullName>
    </submittedName>
</protein>
<name>A0ABW4YVU8_9HYPH</name>
<sequence>MTRRKSSQPKGRKLPPGLFLLLLLALPLAWCSSKDAPDYRVATSAPAPVVSPAAAPALTSPPPRSHAAASSPPPDIGPAPAATAGTTELPEPLRETLYVTAKVNVRGGPNTSGRVIGSLSAGTSIEAGESRGNWRRVRLDGQEGWVSSRYLSAQPPSVTTPVREPSRTVARVAAEPDEDDDDSGGVTPIREPYVGTCDCPYDVMRNGRSCGGRSAYSRPGGRKPKCYR</sequence>
<keyword evidence="4" id="KW-1185">Reference proteome</keyword>
<evidence type="ECO:0000256" key="1">
    <source>
        <dbReference type="SAM" id="MobiDB-lite"/>
    </source>
</evidence>
<feature type="region of interest" description="Disordered" evidence="1">
    <location>
        <begin position="153"/>
        <end position="191"/>
    </location>
</feature>
<feature type="region of interest" description="Disordered" evidence="1">
    <location>
        <begin position="52"/>
        <end position="91"/>
    </location>
</feature>
<feature type="region of interest" description="Disordered" evidence="1">
    <location>
        <begin position="208"/>
        <end position="228"/>
    </location>
</feature>
<evidence type="ECO:0000259" key="2">
    <source>
        <dbReference type="PROSITE" id="PS51781"/>
    </source>
</evidence>
<accession>A0ABW4YVU8</accession>
<feature type="compositionally biased region" description="Low complexity" evidence="1">
    <location>
        <begin position="78"/>
        <end position="90"/>
    </location>
</feature>
<dbReference type="RefSeq" id="WP_378295929.1">
    <property type="nucleotide sequence ID" value="NZ_JAHBGB010000015.1"/>
</dbReference>
<comment type="caution">
    <text evidence="3">The sequence shown here is derived from an EMBL/GenBank/DDBJ whole genome shotgun (WGS) entry which is preliminary data.</text>
</comment>
<evidence type="ECO:0000313" key="3">
    <source>
        <dbReference type="EMBL" id="MFD2140247.1"/>
    </source>
</evidence>
<gene>
    <name evidence="3" type="ORF">ACFSNC_07560</name>
</gene>
<dbReference type="Gene3D" id="2.30.30.40">
    <property type="entry name" value="SH3 Domains"/>
    <property type="match status" value="1"/>
</dbReference>
<reference evidence="4" key="1">
    <citation type="journal article" date="2019" name="Int. J. Syst. Evol. Microbiol.">
        <title>The Global Catalogue of Microorganisms (GCM) 10K type strain sequencing project: providing services to taxonomists for standard genome sequencing and annotation.</title>
        <authorList>
            <consortium name="The Broad Institute Genomics Platform"/>
            <consortium name="The Broad Institute Genome Sequencing Center for Infectious Disease"/>
            <person name="Wu L."/>
            <person name="Ma J."/>
        </authorList>
    </citation>
    <scope>NUCLEOTIDE SEQUENCE [LARGE SCALE GENOMIC DNA]</scope>
    <source>
        <strain evidence="4">CCM 7435</strain>
    </source>
</reference>
<dbReference type="PROSITE" id="PS51781">
    <property type="entry name" value="SH3B"/>
    <property type="match status" value="1"/>
</dbReference>